<protein>
    <submittedName>
        <fullName evidence="1">Uncharacterized protein</fullName>
    </submittedName>
</protein>
<proteinExistence type="predicted"/>
<dbReference type="Proteomes" id="UP000825729">
    <property type="component" value="Unassembled WGS sequence"/>
</dbReference>
<dbReference type="EMBL" id="JAINDJ010000157">
    <property type="protein sequence ID" value="KAG9438360.1"/>
    <property type="molecule type" value="Genomic_DNA"/>
</dbReference>
<organism evidence="1 2">
    <name type="scientific">Aristolochia fimbriata</name>
    <name type="common">White veined hardy Dutchman's pipe vine</name>
    <dbReference type="NCBI Taxonomy" id="158543"/>
    <lineage>
        <taxon>Eukaryota</taxon>
        <taxon>Viridiplantae</taxon>
        <taxon>Streptophyta</taxon>
        <taxon>Embryophyta</taxon>
        <taxon>Tracheophyta</taxon>
        <taxon>Spermatophyta</taxon>
        <taxon>Magnoliopsida</taxon>
        <taxon>Magnoliidae</taxon>
        <taxon>Piperales</taxon>
        <taxon>Aristolochiaceae</taxon>
        <taxon>Aristolochia</taxon>
    </lineage>
</organism>
<keyword evidence="2" id="KW-1185">Reference proteome</keyword>
<reference evidence="1 2" key="1">
    <citation type="submission" date="2021-07" db="EMBL/GenBank/DDBJ databases">
        <title>The Aristolochia fimbriata genome: insights into angiosperm evolution, floral development and chemical biosynthesis.</title>
        <authorList>
            <person name="Jiao Y."/>
        </authorList>
    </citation>
    <scope>NUCLEOTIDE SEQUENCE [LARGE SCALE GENOMIC DNA]</scope>
    <source>
        <strain evidence="1">IBCAS-2021</strain>
        <tissue evidence="1">Leaf</tissue>
    </source>
</reference>
<comment type="caution">
    <text evidence="1">The sequence shown here is derived from an EMBL/GenBank/DDBJ whole genome shotgun (WGS) entry which is preliminary data.</text>
</comment>
<sequence length="221" mass="23879">MPQQRRSRPRLRAGHRVGRAKVEAISAMSNAVDHSHASVTNQIARCVSPCKRGAKRRDRPQARAACMPEAHMLPGAPATIRSHLFENPKNIPQPWKHESVLSLVLVGPTHGGTRKGYLTPARWDGMTKRPCHQGGCPLGPLAGWAKCPRRRALWPGGPPAPISRPSQGSWPCPTRAWSGWLAPLLQRRRKAQAHVASPRGAGLPGWAALVGLAPPSCGLAE</sequence>
<name>A0AAV7DP80_ARIFI</name>
<accession>A0AAV7DP80</accession>
<evidence type="ECO:0000313" key="2">
    <source>
        <dbReference type="Proteomes" id="UP000825729"/>
    </source>
</evidence>
<evidence type="ECO:0000313" key="1">
    <source>
        <dbReference type="EMBL" id="KAG9438360.1"/>
    </source>
</evidence>
<dbReference type="AlphaFoldDB" id="A0AAV7DP80"/>
<gene>
    <name evidence="1" type="ORF">H6P81_021696</name>
</gene>